<keyword evidence="3" id="KW-1185">Reference proteome</keyword>
<evidence type="ECO:0000313" key="2">
    <source>
        <dbReference type="EMBL" id="QIK73074.1"/>
    </source>
</evidence>
<gene>
    <name evidence="2" type="ORF">G7070_13395</name>
</gene>
<proteinExistence type="predicted"/>
<keyword evidence="1" id="KW-1133">Transmembrane helix</keyword>
<name>A0A6G7Y857_9ACTN</name>
<accession>A0A6G7Y857</accession>
<dbReference type="AlphaFoldDB" id="A0A6G7Y857"/>
<organism evidence="2 3">
    <name type="scientific">Propioniciclava coleopterorum</name>
    <dbReference type="NCBI Taxonomy" id="2714937"/>
    <lineage>
        <taxon>Bacteria</taxon>
        <taxon>Bacillati</taxon>
        <taxon>Actinomycetota</taxon>
        <taxon>Actinomycetes</taxon>
        <taxon>Propionibacteriales</taxon>
        <taxon>Propionibacteriaceae</taxon>
        <taxon>Propioniciclava</taxon>
    </lineage>
</organism>
<dbReference type="Proteomes" id="UP000501058">
    <property type="component" value="Chromosome"/>
</dbReference>
<dbReference type="RefSeq" id="WP_166234145.1">
    <property type="nucleotide sequence ID" value="NZ_CP049865.1"/>
</dbReference>
<evidence type="ECO:0000256" key="1">
    <source>
        <dbReference type="SAM" id="Phobius"/>
    </source>
</evidence>
<dbReference type="EMBL" id="CP049865">
    <property type="protein sequence ID" value="QIK73074.1"/>
    <property type="molecule type" value="Genomic_DNA"/>
</dbReference>
<keyword evidence="1" id="KW-0472">Membrane</keyword>
<feature type="transmembrane region" description="Helical" evidence="1">
    <location>
        <begin position="45"/>
        <end position="67"/>
    </location>
</feature>
<dbReference type="KEGG" id="prv:G7070_13395"/>
<reference evidence="2 3" key="1">
    <citation type="submission" date="2020-03" db="EMBL/GenBank/DDBJ databases">
        <title>Propioniciclava sp. nov., isolated from Hydrophilus acuminatus.</title>
        <authorList>
            <person name="Hyun D.-W."/>
            <person name="Bae J.-W."/>
        </authorList>
    </citation>
    <scope>NUCLEOTIDE SEQUENCE [LARGE SCALE GENOMIC DNA]</scope>
    <source>
        <strain evidence="2 3">HDW11</strain>
    </source>
</reference>
<protein>
    <submittedName>
        <fullName evidence="2">Uncharacterized protein</fullName>
    </submittedName>
</protein>
<feature type="transmembrane region" description="Helical" evidence="1">
    <location>
        <begin position="12"/>
        <end position="33"/>
    </location>
</feature>
<evidence type="ECO:0000313" key="3">
    <source>
        <dbReference type="Proteomes" id="UP000501058"/>
    </source>
</evidence>
<sequence length="72" mass="7253">MEQLLAALDAIWKVTAVGLVLGAGLPALFSLGVRAQASGRVAWAYAAYAVVGLAVLSGIAGIVAHGLGFKLF</sequence>
<keyword evidence="1" id="KW-0812">Transmembrane</keyword>